<sequence length="171" mass="19334">MGEAELRLGDKYLGLLRDANDLLHDPDAMRARMGEDGYLLIRGLQDTTNVKEARRVVLEELDRNDQIDRTRPLDDGVVAEGKRGRFLGGSKQVTHTKEFLNVVDSPEIMNFFELFLKGPVLTFDYKWLRAVGTGDSTSAHYDVVYMGRGTRNLYTVWTPLGDVPFEMGPLP</sequence>
<name>A0A382U5N5_9ZZZZ</name>
<gene>
    <name evidence="1" type="ORF">METZ01_LOCUS382444</name>
</gene>
<dbReference type="PANTHER" id="PTHR40128:SF1">
    <property type="entry name" value="PHYTANOYL-COA HYDROXYLASE"/>
    <property type="match status" value="1"/>
</dbReference>
<protein>
    <recommendedName>
        <fullName evidence="2">JmjC domain-containing protein</fullName>
    </recommendedName>
</protein>
<feature type="non-terminal residue" evidence="1">
    <location>
        <position position="171"/>
    </location>
</feature>
<dbReference type="SUPFAM" id="SSF51197">
    <property type="entry name" value="Clavaminate synthase-like"/>
    <property type="match status" value="1"/>
</dbReference>
<accession>A0A382U5N5</accession>
<dbReference type="Gene3D" id="2.60.120.620">
    <property type="entry name" value="q2cbj1_9rhob like domain"/>
    <property type="match status" value="1"/>
</dbReference>
<reference evidence="1" key="1">
    <citation type="submission" date="2018-05" db="EMBL/GenBank/DDBJ databases">
        <authorList>
            <person name="Lanie J.A."/>
            <person name="Ng W.-L."/>
            <person name="Kazmierczak K.M."/>
            <person name="Andrzejewski T.M."/>
            <person name="Davidsen T.M."/>
            <person name="Wayne K.J."/>
            <person name="Tettelin H."/>
            <person name="Glass J.I."/>
            <person name="Rusch D."/>
            <person name="Podicherti R."/>
            <person name="Tsui H.-C.T."/>
            <person name="Winkler M.E."/>
        </authorList>
    </citation>
    <scope>NUCLEOTIDE SEQUENCE</scope>
</reference>
<organism evidence="1">
    <name type="scientific">marine metagenome</name>
    <dbReference type="NCBI Taxonomy" id="408172"/>
    <lineage>
        <taxon>unclassified sequences</taxon>
        <taxon>metagenomes</taxon>
        <taxon>ecological metagenomes</taxon>
    </lineage>
</organism>
<dbReference type="PANTHER" id="PTHR40128">
    <property type="entry name" value="EXPRESSED PROTEIN"/>
    <property type="match status" value="1"/>
</dbReference>
<dbReference type="AlphaFoldDB" id="A0A382U5N5"/>
<evidence type="ECO:0000313" key="1">
    <source>
        <dbReference type="EMBL" id="SVD29590.1"/>
    </source>
</evidence>
<proteinExistence type="predicted"/>
<evidence type="ECO:0008006" key="2">
    <source>
        <dbReference type="Google" id="ProtNLM"/>
    </source>
</evidence>
<dbReference type="EMBL" id="UINC01141697">
    <property type="protein sequence ID" value="SVD29590.1"/>
    <property type="molecule type" value="Genomic_DNA"/>
</dbReference>